<name>A0A540NKL0_MALBA</name>
<comment type="caution">
    <text evidence="2">The sequence shown here is derived from an EMBL/GenBank/DDBJ whole genome shotgun (WGS) entry which is preliminary data.</text>
</comment>
<feature type="region of interest" description="Disordered" evidence="1">
    <location>
        <begin position="46"/>
        <end position="83"/>
    </location>
</feature>
<evidence type="ECO:0000313" key="3">
    <source>
        <dbReference type="Proteomes" id="UP000315295"/>
    </source>
</evidence>
<organism evidence="2 3">
    <name type="scientific">Malus baccata</name>
    <name type="common">Siberian crab apple</name>
    <name type="synonym">Pyrus baccata</name>
    <dbReference type="NCBI Taxonomy" id="106549"/>
    <lineage>
        <taxon>Eukaryota</taxon>
        <taxon>Viridiplantae</taxon>
        <taxon>Streptophyta</taxon>
        <taxon>Embryophyta</taxon>
        <taxon>Tracheophyta</taxon>
        <taxon>Spermatophyta</taxon>
        <taxon>Magnoliopsida</taxon>
        <taxon>eudicotyledons</taxon>
        <taxon>Gunneridae</taxon>
        <taxon>Pentapetalae</taxon>
        <taxon>rosids</taxon>
        <taxon>fabids</taxon>
        <taxon>Rosales</taxon>
        <taxon>Rosaceae</taxon>
        <taxon>Amygdaloideae</taxon>
        <taxon>Maleae</taxon>
        <taxon>Malus</taxon>
    </lineage>
</organism>
<evidence type="ECO:0000256" key="1">
    <source>
        <dbReference type="SAM" id="MobiDB-lite"/>
    </source>
</evidence>
<protein>
    <submittedName>
        <fullName evidence="2">Uncharacterized protein</fullName>
    </submittedName>
</protein>
<accession>A0A540NKL0</accession>
<evidence type="ECO:0000313" key="2">
    <source>
        <dbReference type="EMBL" id="TQE11576.1"/>
    </source>
</evidence>
<dbReference type="Proteomes" id="UP000315295">
    <property type="component" value="Unassembled WGS sequence"/>
</dbReference>
<gene>
    <name evidence="2" type="ORF">C1H46_002778</name>
</gene>
<dbReference type="EMBL" id="VIEB01000028">
    <property type="protein sequence ID" value="TQE11576.1"/>
    <property type="molecule type" value="Genomic_DNA"/>
</dbReference>
<reference evidence="2 3" key="1">
    <citation type="journal article" date="2019" name="G3 (Bethesda)">
        <title>Sequencing of a Wild Apple (Malus baccata) Genome Unravels the Differences Between Cultivated and Wild Apple Species Regarding Disease Resistance and Cold Tolerance.</title>
        <authorList>
            <person name="Chen X."/>
        </authorList>
    </citation>
    <scope>NUCLEOTIDE SEQUENCE [LARGE SCALE GENOMIC DNA]</scope>
    <source>
        <strain evidence="3">cv. Shandingzi</strain>
        <tissue evidence="2">Leaves</tissue>
    </source>
</reference>
<proteinExistence type="predicted"/>
<dbReference type="AlphaFoldDB" id="A0A540NKL0"/>
<keyword evidence="3" id="KW-1185">Reference proteome</keyword>
<sequence length="83" mass="9392">MREITVQRKEVVGRDSKRREEVAGHGGKRLRVRWRVGDTCKSTRCETGRRSLGVGRKKTKSGGAGSGKERIQSSRVQRRGIRE</sequence>